<evidence type="ECO:0000256" key="3">
    <source>
        <dbReference type="ARBA" id="ARBA00022729"/>
    </source>
</evidence>
<dbReference type="Pfam" id="PF01483">
    <property type="entry name" value="P_proprotein"/>
    <property type="match status" value="1"/>
</dbReference>
<evidence type="ECO:0000256" key="5">
    <source>
        <dbReference type="ARBA" id="ARBA00022825"/>
    </source>
</evidence>
<dbReference type="InterPro" id="IPR023828">
    <property type="entry name" value="Peptidase_S8_Ser-AS"/>
</dbReference>
<dbReference type="PRINTS" id="PR00723">
    <property type="entry name" value="SUBTILISIN"/>
</dbReference>
<dbReference type="PROSITE" id="PS00137">
    <property type="entry name" value="SUBTILASE_HIS"/>
    <property type="match status" value="1"/>
</dbReference>
<comment type="similarity">
    <text evidence="1">Belongs to the peptidase S8 family. Furin subfamily.</text>
</comment>
<dbReference type="InterPro" id="IPR001343">
    <property type="entry name" value="Hemolysn_Ca-bd"/>
</dbReference>
<dbReference type="InterPro" id="IPR000209">
    <property type="entry name" value="Peptidase_S8/S53_dom"/>
</dbReference>
<feature type="region of interest" description="Disordered" evidence="8">
    <location>
        <begin position="1336"/>
        <end position="1355"/>
    </location>
</feature>
<dbReference type="InterPro" id="IPR018511">
    <property type="entry name" value="Hemolysin-typ_Ca-bd_CS"/>
</dbReference>
<evidence type="ECO:0000259" key="9">
    <source>
        <dbReference type="PROSITE" id="PS51829"/>
    </source>
</evidence>
<dbReference type="Gene3D" id="3.40.50.200">
    <property type="entry name" value="Peptidase S8/S53 domain"/>
    <property type="match status" value="1"/>
</dbReference>
<keyword evidence="6" id="KW-0106">Calcium</keyword>
<keyword evidence="5 7" id="KW-0720">Serine protease</keyword>
<evidence type="ECO:0000256" key="2">
    <source>
        <dbReference type="ARBA" id="ARBA00022670"/>
    </source>
</evidence>
<dbReference type="InterPro" id="IPR036852">
    <property type="entry name" value="Peptidase_S8/S53_dom_sf"/>
</dbReference>
<feature type="region of interest" description="Disordered" evidence="8">
    <location>
        <begin position="256"/>
        <end position="279"/>
    </location>
</feature>
<accession>A0ABU8YTU3</accession>
<dbReference type="PROSITE" id="PS00330">
    <property type="entry name" value="HEMOLYSIN_CALCIUM"/>
    <property type="match status" value="7"/>
</dbReference>
<evidence type="ECO:0000256" key="1">
    <source>
        <dbReference type="ARBA" id="ARBA00005325"/>
    </source>
</evidence>
<sequence>MTTPSRLPDDLKDTLATEQWWLFNNGQGVTNNTVRKGTPGIDINVLPLWPQYTGEGITVGVIDDGIDGNHKDFAGNFDASLSLPNNLGGPLPTGNKDNHGTAVAGIIAGKRNDLGTVGVAYNATIAGYKYAEDIDSLKLQEKVNVSNNSWGIKSAFDPQQDIFAAVKQAVTNGRGQLGTVFVWSAGNSRTEWNNQNLNLAPASRGSNANYQFRNSRFVINVAAIDNQGKFASYSSPGAPLLVSAFGDDAASVATVDRSGNDGYNTDETKNEENFGDSDYTNNFNGTSSATPMVSGIVALMLQANPKLGYRDVQEILAYSARKNDPDRLWQTFTNSRFKDEDGKDINSAVLYNADTWTFNGAKNWNGGGLHVNHDYGFGLVDATAAVRLAETWQLRSAGTTKNEAATAANEKVQLAKLTLPESGVVIDDNKPAGIDRTFTINQGINIDKLELDLNIEHGQFQDLVVTLTSPDKTESVMLDRVPYYSQVYAGQNQNGQNIYRDNGFKGTTISYTLAGTSINYTFSSARHWGETGIGNWTLNISDNSASNDPQNTGEDGTSGKNTGILKGATLRLYGDDLITDNTYIYTNEFASFTDAARKTLSDTNGGNDIINVAAITDNVTVNLASGATSTLPGRTVTGGTLPAQILTIAPGSLIENAFAGDGNDLIVGNEAANTLYGGRGNDTLVAVYSTASGSGDTLIGGGGSDSLVGAIGDTTYILNATTAKGSKIKNVGGVANNLILYNSTLPSTLATLQDSKLPKLTLTRTLAAGQYGIAKEGNDLLIDLNADGKVKSPDDLTIEDFFLPTSGKFQNVGNLLGADILGVAPAASGKNVITAPTPTTPTPTTPTPTTPTPTTPTPTTPTPTTPTPTTPTPTTPTPTTPTPTTPTPTTPTPTTPTPTTPTPTTPTPTTPTPTTPTPTTPTPTTPTPTTPTPTTPTPTTPTPTTPTPTTPTPTTPTPTTPTPTTPTPTTPTPTTPTPGIILGTPNPDEIEGSPQNDTIDGLAGDDEIFGEAGNDSILGNTGDDYLDGGAGNDSLFGGAGNDILDDELGNNLLSGGDGNDEVLGGNGADTITGDAGDDSLFGDEGNDSISGAIGNDVADGGDGNDTLAGGDGNDELSGGADNDSINGGLGNDELYGDDGNDTLEGGGGADSLAGGIGNDFYVLNATSAGGSIIADDSGIDSLTLNGVTLAIGLAAGTAGVKRSDNNGTDLEIDLNKDGVFNAADDLLILDFFAEPNLEEGDGFIEQVGNLSGAAILKSFPLKATPGPDFLDGGSGNDSIDGLAGNDEIEGNQGNDSLFGNAGNDLLEGDELLTIDEAGGTVILGTGIGNDYLDGGDGDDTLDGGEGNDTLLGGAGDDSLWGGKDNDIINGGDGKDSLYGNEGNDSLFGGAGNDFLFGNQGNDTLDGGDGDDSLVGGLGNDSIVGGAGIDTVSYATLLSPVNLNLATGSSTAEGTDTLRDIEVIIGTTLPDTIVGSSNS</sequence>
<dbReference type="Pfam" id="PF00353">
    <property type="entry name" value="HemolysinCabind"/>
    <property type="match status" value="9"/>
</dbReference>
<dbReference type="SUPFAM" id="SSF51120">
    <property type="entry name" value="beta-Roll"/>
    <property type="match status" value="5"/>
</dbReference>
<evidence type="ECO:0000256" key="8">
    <source>
        <dbReference type="SAM" id="MobiDB-lite"/>
    </source>
</evidence>
<dbReference type="SUPFAM" id="SSF49785">
    <property type="entry name" value="Galactose-binding domain-like"/>
    <property type="match status" value="1"/>
</dbReference>
<reference evidence="10 11" key="1">
    <citation type="journal article" date="2020" name="Harmful Algae">
        <title>Molecular and morphological characterization of a novel dihydroanatoxin-a producing Microcoleus species (cyanobacteria) from the Russian River, California, USA.</title>
        <authorList>
            <person name="Conklin K.Y."/>
            <person name="Stancheva R."/>
            <person name="Otten T.G."/>
            <person name="Fadness R."/>
            <person name="Boyer G.L."/>
            <person name="Read B."/>
            <person name="Zhang X."/>
            <person name="Sheath R.G."/>
        </authorList>
    </citation>
    <scope>NUCLEOTIDE SEQUENCE [LARGE SCALE GENOMIC DNA]</scope>
    <source>
        <strain evidence="10 11">PTRS2</strain>
    </source>
</reference>
<dbReference type="PROSITE" id="PS00138">
    <property type="entry name" value="SUBTILASE_SER"/>
    <property type="match status" value="1"/>
</dbReference>
<dbReference type="CDD" id="cd04059">
    <property type="entry name" value="Peptidases_S8_Protein_convertases_Kexins_Furin-like"/>
    <property type="match status" value="1"/>
</dbReference>
<keyword evidence="2 7" id="KW-0645">Protease</keyword>
<name>A0ABU8YTU3_9CYAN</name>
<feature type="non-terminal residue" evidence="10">
    <location>
        <position position="1478"/>
    </location>
</feature>
<dbReference type="PANTHER" id="PTHR42884">
    <property type="entry name" value="PROPROTEIN CONVERTASE SUBTILISIN/KEXIN-RELATED"/>
    <property type="match status" value="1"/>
</dbReference>
<comment type="caution">
    <text evidence="10">The sequence shown here is derived from an EMBL/GenBank/DDBJ whole genome shotgun (WGS) entry which is preliminary data.</text>
</comment>
<organism evidence="10 11">
    <name type="scientific">Microcoleus anatoxicus PTRS2</name>
    <dbReference type="NCBI Taxonomy" id="2705321"/>
    <lineage>
        <taxon>Bacteria</taxon>
        <taxon>Bacillati</taxon>
        <taxon>Cyanobacteriota</taxon>
        <taxon>Cyanophyceae</taxon>
        <taxon>Oscillatoriophycideae</taxon>
        <taxon>Oscillatoriales</taxon>
        <taxon>Microcoleaceae</taxon>
        <taxon>Microcoleus</taxon>
        <taxon>Microcoleus anatoxicus</taxon>
    </lineage>
</organism>
<dbReference type="PROSITE" id="PS00136">
    <property type="entry name" value="SUBTILASE_ASP"/>
    <property type="match status" value="1"/>
</dbReference>
<dbReference type="InterPro" id="IPR002884">
    <property type="entry name" value="P_dom"/>
</dbReference>
<feature type="active site" description="Charge relay system" evidence="7">
    <location>
        <position position="287"/>
    </location>
</feature>
<dbReference type="SUPFAM" id="SSF52743">
    <property type="entry name" value="Subtilisin-like"/>
    <property type="match status" value="1"/>
</dbReference>
<feature type="compositionally biased region" description="Acidic residues" evidence="8">
    <location>
        <begin position="1075"/>
        <end position="1086"/>
    </location>
</feature>
<evidence type="ECO:0000313" key="11">
    <source>
        <dbReference type="Proteomes" id="UP001384579"/>
    </source>
</evidence>
<dbReference type="InterPro" id="IPR023827">
    <property type="entry name" value="Peptidase_S8_Asp-AS"/>
</dbReference>
<keyword evidence="11" id="KW-1185">Reference proteome</keyword>
<keyword evidence="3" id="KW-0732">Signal</keyword>
<evidence type="ECO:0000313" key="10">
    <source>
        <dbReference type="EMBL" id="MEK0187768.1"/>
    </source>
</evidence>
<feature type="domain" description="P/Homo B" evidence="9">
    <location>
        <begin position="407"/>
        <end position="578"/>
    </location>
</feature>
<evidence type="ECO:0000256" key="7">
    <source>
        <dbReference type="PROSITE-ProRule" id="PRU01240"/>
    </source>
</evidence>
<proteinExistence type="inferred from homology"/>
<dbReference type="InterPro" id="IPR015500">
    <property type="entry name" value="Peptidase_S8_subtilisin-rel"/>
</dbReference>
<dbReference type="InterPro" id="IPR022398">
    <property type="entry name" value="Peptidase_S8_His-AS"/>
</dbReference>
<dbReference type="PROSITE" id="PS51829">
    <property type="entry name" value="P_HOMO_B"/>
    <property type="match status" value="1"/>
</dbReference>
<keyword evidence="4 7" id="KW-0378">Hydrolase</keyword>
<gene>
    <name evidence="10" type="ORF">WMG39_23440</name>
</gene>
<dbReference type="PROSITE" id="PS51892">
    <property type="entry name" value="SUBTILASE"/>
    <property type="match status" value="1"/>
</dbReference>
<dbReference type="Gene3D" id="2.150.10.10">
    <property type="entry name" value="Serralysin-like metalloprotease, C-terminal"/>
    <property type="match status" value="7"/>
</dbReference>
<dbReference type="Proteomes" id="UP001384579">
    <property type="component" value="Unassembled WGS sequence"/>
</dbReference>
<dbReference type="InterPro" id="IPR034182">
    <property type="entry name" value="Kexin/furin"/>
</dbReference>
<dbReference type="EMBL" id="JBBLXS010000432">
    <property type="protein sequence ID" value="MEK0187768.1"/>
    <property type="molecule type" value="Genomic_DNA"/>
</dbReference>
<dbReference type="InterPro" id="IPR011049">
    <property type="entry name" value="Serralysin-like_metalloprot_C"/>
</dbReference>
<dbReference type="InterPro" id="IPR008979">
    <property type="entry name" value="Galactose-bd-like_sf"/>
</dbReference>
<dbReference type="Gene3D" id="2.60.120.260">
    <property type="entry name" value="Galactose-binding domain-like"/>
    <property type="match status" value="1"/>
</dbReference>
<feature type="region of interest" description="Disordered" evidence="8">
    <location>
        <begin position="831"/>
        <end position="1016"/>
    </location>
</feature>
<feature type="active site" description="Charge relay system" evidence="7">
    <location>
        <position position="99"/>
    </location>
</feature>
<evidence type="ECO:0000256" key="4">
    <source>
        <dbReference type="ARBA" id="ARBA00022801"/>
    </source>
</evidence>
<dbReference type="PRINTS" id="PR00313">
    <property type="entry name" value="CABNDNGRPT"/>
</dbReference>
<evidence type="ECO:0000256" key="6">
    <source>
        <dbReference type="ARBA" id="ARBA00022837"/>
    </source>
</evidence>
<feature type="active site" description="Charge relay system" evidence="7">
    <location>
        <position position="63"/>
    </location>
</feature>
<protein>
    <submittedName>
        <fullName evidence="10">S8 family serine peptidase</fullName>
    </submittedName>
</protein>
<feature type="region of interest" description="Disordered" evidence="8">
    <location>
        <begin position="1055"/>
        <end position="1143"/>
    </location>
</feature>
<dbReference type="Pfam" id="PF00082">
    <property type="entry name" value="Peptidase_S8"/>
    <property type="match status" value="1"/>
</dbReference>
<dbReference type="RefSeq" id="WP_340541892.1">
    <property type="nucleotide sequence ID" value="NZ_JBBLXS010000432.1"/>
</dbReference>
<feature type="compositionally biased region" description="Pro residues" evidence="8">
    <location>
        <begin position="838"/>
        <end position="976"/>
    </location>
</feature>
<dbReference type="PANTHER" id="PTHR42884:SF14">
    <property type="entry name" value="NEUROENDOCRINE CONVERTASE 1"/>
    <property type="match status" value="1"/>
</dbReference>